<keyword evidence="1" id="KW-0805">Transcription regulation</keyword>
<dbReference type="InterPro" id="IPR010499">
    <property type="entry name" value="AraC_E-bd"/>
</dbReference>
<dbReference type="InterPro" id="IPR050908">
    <property type="entry name" value="SmbC-like"/>
</dbReference>
<dbReference type="PROSITE" id="PS01124">
    <property type="entry name" value="HTH_ARAC_FAMILY_2"/>
    <property type="match status" value="1"/>
</dbReference>
<organism evidence="5 6">
    <name type="scientific">Pseudalkalibacillus berkeleyi</name>
    <dbReference type="NCBI Taxonomy" id="1069813"/>
    <lineage>
        <taxon>Bacteria</taxon>
        <taxon>Bacillati</taxon>
        <taxon>Bacillota</taxon>
        <taxon>Bacilli</taxon>
        <taxon>Bacillales</taxon>
        <taxon>Fictibacillaceae</taxon>
        <taxon>Pseudalkalibacillus</taxon>
    </lineage>
</organism>
<dbReference type="PRINTS" id="PR00032">
    <property type="entry name" value="HTHARAC"/>
</dbReference>
<evidence type="ECO:0000313" key="6">
    <source>
        <dbReference type="Proteomes" id="UP001649381"/>
    </source>
</evidence>
<comment type="caution">
    <text evidence="5">The sequence shown here is derived from an EMBL/GenBank/DDBJ whole genome shotgun (WGS) entry which is preliminary data.</text>
</comment>
<dbReference type="InterPro" id="IPR018060">
    <property type="entry name" value="HTH_AraC"/>
</dbReference>
<name>A0ABS9H5U6_9BACL</name>
<dbReference type="EMBL" id="JAKIJS010000001">
    <property type="protein sequence ID" value="MCF6139045.1"/>
    <property type="molecule type" value="Genomic_DNA"/>
</dbReference>
<dbReference type="PANTHER" id="PTHR40055:SF1">
    <property type="entry name" value="TRANSCRIPTIONAL REGULATOR YGIV-RELATED"/>
    <property type="match status" value="1"/>
</dbReference>
<dbReference type="Pfam" id="PF06445">
    <property type="entry name" value="GyrI-like"/>
    <property type="match status" value="1"/>
</dbReference>
<dbReference type="PANTHER" id="PTHR40055">
    <property type="entry name" value="TRANSCRIPTIONAL REGULATOR YGIV-RELATED"/>
    <property type="match status" value="1"/>
</dbReference>
<evidence type="ECO:0000256" key="2">
    <source>
        <dbReference type="ARBA" id="ARBA00023125"/>
    </source>
</evidence>
<keyword evidence="3" id="KW-0804">Transcription</keyword>
<dbReference type="SMART" id="SM00342">
    <property type="entry name" value="HTH_ARAC"/>
    <property type="match status" value="1"/>
</dbReference>
<dbReference type="InterPro" id="IPR018062">
    <property type="entry name" value="HTH_AraC-typ_CS"/>
</dbReference>
<evidence type="ECO:0000259" key="4">
    <source>
        <dbReference type="PROSITE" id="PS01124"/>
    </source>
</evidence>
<evidence type="ECO:0000256" key="1">
    <source>
        <dbReference type="ARBA" id="ARBA00023015"/>
    </source>
</evidence>
<dbReference type="InterPro" id="IPR020449">
    <property type="entry name" value="Tscrpt_reg_AraC-type_HTH"/>
</dbReference>
<reference evidence="5 6" key="1">
    <citation type="submission" date="2022-01" db="EMBL/GenBank/DDBJ databases">
        <title>Alkalihalobacillus sp. EGI L200015, a novel bacterium isolated from a salt lake sediment.</title>
        <authorList>
            <person name="Gao L."/>
            <person name="Fang B.-Z."/>
            <person name="Li W.-J."/>
        </authorList>
    </citation>
    <scope>NUCLEOTIDE SEQUENCE [LARGE SCALE GENOMIC DNA]</scope>
    <source>
        <strain evidence="5 6">KCTC 12718</strain>
    </source>
</reference>
<sequence length="313" mass="36752">MTTNDEQKRHIYTVLDYIKNNLHTDLSLENLAEVSTYSPYHFHRLFNRIMGETPSDYVKRVRMEEAAHYLIYEPNMSVTEIAFKCGFSSNSYFTSAFKAFFKHSPKAWREGAYLEKFPRPYLDSKKSKQQSTNPKEPSETRGYNGFQWVDLARVKIERLPEMSVLFLQHFGAYTEEISNTWDQIYQYTETRDLITDETRMIGVPHNNPYITPENLCRYDCCITIPQGFQPEPHMKTKVFAASKYVFYEFEEAVSFADRGLLIECYSELYSYWLPKSGYKCLSTPMEIIELDSSSDRFKMEPKIVKIGLPILPK</sequence>
<dbReference type="PROSITE" id="PS00041">
    <property type="entry name" value="HTH_ARAC_FAMILY_1"/>
    <property type="match status" value="1"/>
</dbReference>
<gene>
    <name evidence="5" type="ORF">L2716_14995</name>
</gene>
<dbReference type="SMART" id="SM00871">
    <property type="entry name" value="AraC_E_bind"/>
    <property type="match status" value="1"/>
</dbReference>
<dbReference type="InterPro" id="IPR009057">
    <property type="entry name" value="Homeodomain-like_sf"/>
</dbReference>
<dbReference type="InterPro" id="IPR011256">
    <property type="entry name" value="Reg_factor_effector_dom_sf"/>
</dbReference>
<evidence type="ECO:0000313" key="5">
    <source>
        <dbReference type="EMBL" id="MCF6139045.1"/>
    </source>
</evidence>
<dbReference type="SUPFAM" id="SSF55136">
    <property type="entry name" value="Probable bacterial effector-binding domain"/>
    <property type="match status" value="1"/>
</dbReference>
<evidence type="ECO:0000256" key="3">
    <source>
        <dbReference type="ARBA" id="ARBA00023163"/>
    </source>
</evidence>
<keyword evidence="2" id="KW-0238">DNA-binding</keyword>
<protein>
    <submittedName>
        <fullName evidence="5">AraC family transcriptional regulator</fullName>
    </submittedName>
</protein>
<dbReference type="Gene3D" id="3.20.80.10">
    <property type="entry name" value="Regulatory factor, effector binding domain"/>
    <property type="match status" value="1"/>
</dbReference>
<dbReference type="Pfam" id="PF12833">
    <property type="entry name" value="HTH_18"/>
    <property type="match status" value="1"/>
</dbReference>
<dbReference type="Gene3D" id="1.10.10.60">
    <property type="entry name" value="Homeodomain-like"/>
    <property type="match status" value="2"/>
</dbReference>
<accession>A0ABS9H5U6</accession>
<dbReference type="InterPro" id="IPR029442">
    <property type="entry name" value="GyrI-like"/>
</dbReference>
<keyword evidence="6" id="KW-1185">Reference proteome</keyword>
<dbReference type="Proteomes" id="UP001649381">
    <property type="component" value="Unassembled WGS sequence"/>
</dbReference>
<dbReference type="RefSeq" id="WP_236337669.1">
    <property type="nucleotide sequence ID" value="NZ_JAKIJS010000001.1"/>
</dbReference>
<dbReference type="SUPFAM" id="SSF46689">
    <property type="entry name" value="Homeodomain-like"/>
    <property type="match status" value="2"/>
</dbReference>
<proteinExistence type="predicted"/>
<feature type="domain" description="HTH araC/xylS-type" evidence="4">
    <location>
        <begin position="12"/>
        <end position="111"/>
    </location>
</feature>